<name>A0A0C3DW77_9AGAM</name>
<reference evidence="3" key="2">
    <citation type="submission" date="2015-01" db="EMBL/GenBank/DDBJ databases">
        <title>Evolutionary Origins and Diversification of the Mycorrhizal Mutualists.</title>
        <authorList>
            <consortium name="DOE Joint Genome Institute"/>
            <consortium name="Mycorrhizal Genomics Consortium"/>
            <person name="Kohler A."/>
            <person name="Kuo A."/>
            <person name="Nagy L.G."/>
            <person name="Floudas D."/>
            <person name="Copeland A."/>
            <person name="Barry K.W."/>
            <person name="Cichocki N."/>
            <person name="Veneault-Fourrey C."/>
            <person name="LaButti K."/>
            <person name="Lindquist E.A."/>
            <person name="Lipzen A."/>
            <person name="Lundell T."/>
            <person name="Morin E."/>
            <person name="Murat C."/>
            <person name="Riley R."/>
            <person name="Ohm R."/>
            <person name="Sun H."/>
            <person name="Tunlid A."/>
            <person name="Henrissat B."/>
            <person name="Grigoriev I.V."/>
            <person name="Hibbett D.S."/>
            <person name="Martin F."/>
        </authorList>
    </citation>
    <scope>NUCLEOTIDE SEQUENCE [LARGE SCALE GENOMIC DNA]</scope>
    <source>
        <strain evidence="3">Foug A</strain>
    </source>
</reference>
<reference evidence="2 3" key="1">
    <citation type="submission" date="2014-04" db="EMBL/GenBank/DDBJ databases">
        <authorList>
            <consortium name="DOE Joint Genome Institute"/>
            <person name="Kuo A."/>
            <person name="Kohler A."/>
            <person name="Nagy L.G."/>
            <person name="Floudas D."/>
            <person name="Copeland A."/>
            <person name="Barry K.W."/>
            <person name="Cichocki N."/>
            <person name="Veneault-Fourrey C."/>
            <person name="LaButti K."/>
            <person name="Lindquist E.A."/>
            <person name="Lipzen A."/>
            <person name="Lundell T."/>
            <person name="Morin E."/>
            <person name="Murat C."/>
            <person name="Sun H."/>
            <person name="Tunlid A."/>
            <person name="Henrissat B."/>
            <person name="Grigoriev I.V."/>
            <person name="Hibbett D.S."/>
            <person name="Martin F."/>
            <person name="Nordberg H.P."/>
            <person name="Cantor M.N."/>
            <person name="Hua S.X."/>
        </authorList>
    </citation>
    <scope>NUCLEOTIDE SEQUENCE [LARGE SCALE GENOMIC DNA]</scope>
    <source>
        <strain evidence="2 3">Foug A</strain>
    </source>
</reference>
<dbReference type="AlphaFoldDB" id="A0A0C3DW77"/>
<accession>A0A0C3DW77</accession>
<organism evidence="2 3">
    <name type="scientific">Scleroderma citrinum Foug A</name>
    <dbReference type="NCBI Taxonomy" id="1036808"/>
    <lineage>
        <taxon>Eukaryota</taxon>
        <taxon>Fungi</taxon>
        <taxon>Dikarya</taxon>
        <taxon>Basidiomycota</taxon>
        <taxon>Agaricomycotina</taxon>
        <taxon>Agaricomycetes</taxon>
        <taxon>Agaricomycetidae</taxon>
        <taxon>Boletales</taxon>
        <taxon>Sclerodermatineae</taxon>
        <taxon>Sclerodermataceae</taxon>
        <taxon>Scleroderma</taxon>
    </lineage>
</organism>
<evidence type="ECO:0000313" key="3">
    <source>
        <dbReference type="Proteomes" id="UP000053989"/>
    </source>
</evidence>
<sequence>MIRPQSSACGGEPTFVGDPLLGTCCSGQKPSWRILKSTVNQAPGTALFVRGPHLCSNGSEAAGDKKPGFQLGPMRLYS</sequence>
<dbReference type="EMBL" id="KN822026">
    <property type="protein sequence ID" value="KIM64830.1"/>
    <property type="molecule type" value="Genomic_DNA"/>
</dbReference>
<feature type="region of interest" description="Disordered" evidence="1">
    <location>
        <begin position="56"/>
        <end position="78"/>
    </location>
</feature>
<evidence type="ECO:0000313" key="2">
    <source>
        <dbReference type="EMBL" id="KIM64830.1"/>
    </source>
</evidence>
<protein>
    <submittedName>
        <fullName evidence="2">Uncharacterized protein</fullName>
    </submittedName>
</protein>
<evidence type="ECO:0000256" key="1">
    <source>
        <dbReference type="SAM" id="MobiDB-lite"/>
    </source>
</evidence>
<dbReference type="InParanoid" id="A0A0C3DW77"/>
<keyword evidence="3" id="KW-1185">Reference proteome</keyword>
<gene>
    <name evidence="2" type="ORF">SCLCIDRAFT_1212924</name>
</gene>
<dbReference type="HOGENOM" id="CLU_2623421_0_0_1"/>
<proteinExistence type="predicted"/>
<dbReference type="Proteomes" id="UP000053989">
    <property type="component" value="Unassembled WGS sequence"/>
</dbReference>